<dbReference type="SUPFAM" id="SSF52540">
    <property type="entry name" value="P-loop containing nucleoside triphosphate hydrolases"/>
    <property type="match status" value="1"/>
</dbReference>
<dbReference type="EMBL" id="AP019307">
    <property type="protein sequence ID" value="BBH17065.1"/>
    <property type="molecule type" value="Genomic_DNA"/>
</dbReference>
<protein>
    <submittedName>
        <fullName evidence="2">ATPase</fullName>
    </submittedName>
</protein>
<keyword evidence="3" id="KW-1185">Reference proteome</keyword>
<feature type="domain" description="Orc1-like AAA ATPase" evidence="1">
    <location>
        <begin position="19"/>
        <end position="206"/>
    </location>
</feature>
<name>A0A3G9IM21_9ACTN</name>
<gene>
    <name evidence="2" type="ORF">Back2_13520</name>
</gene>
<dbReference type="PANTHER" id="PTHR34301">
    <property type="entry name" value="DNA-BINDING PROTEIN-RELATED"/>
    <property type="match status" value="1"/>
</dbReference>
<dbReference type="KEGG" id="nbe:Back2_13520"/>
<dbReference type="Pfam" id="PF13191">
    <property type="entry name" value="AAA_16"/>
    <property type="match status" value="1"/>
</dbReference>
<dbReference type="Gene3D" id="3.40.50.300">
    <property type="entry name" value="P-loop containing nucleotide triphosphate hydrolases"/>
    <property type="match status" value="1"/>
</dbReference>
<dbReference type="AlphaFoldDB" id="A0A3G9IM21"/>
<evidence type="ECO:0000259" key="1">
    <source>
        <dbReference type="Pfam" id="PF13191"/>
    </source>
</evidence>
<dbReference type="InterPro" id="IPR041664">
    <property type="entry name" value="AAA_16"/>
</dbReference>
<dbReference type="OrthoDB" id="2020141at2"/>
<dbReference type="Proteomes" id="UP000271573">
    <property type="component" value="Chromosome"/>
</dbReference>
<evidence type="ECO:0000313" key="3">
    <source>
        <dbReference type="Proteomes" id="UP000271573"/>
    </source>
</evidence>
<accession>A0A3G9IM21</accession>
<reference evidence="2 3" key="1">
    <citation type="submission" date="2018-11" db="EMBL/GenBank/DDBJ databases">
        <title>Complete genome sequence of Nocardioides baekrokdamisoli strain KCTC 39748.</title>
        <authorList>
            <person name="Kang S.W."/>
            <person name="Lee K.C."/>
            <person name="Kim K.K."/>
            <person name="Kim J.S."/>
            <person name="Kim D.S."/>
            <person name="Ko S.H."/>
            <person name="Yang S.H."/>
            <person name="Shin Y.K."/>
            <person name="Lee J.S."/>
        </authorList>
    </citation>
    <scope>NUCLEOTIDE SEQUENCE [LARGE SCALE GENOMIC DNA]</scope>
    <source>
        <strain evidence="2 3">KCTC 39748</strain>
    </source>
</reference>
<dbReference type="PANTHER" id="PTHR34301:SF8">
    <property type="entry name" value="ATPASE DOMAIN-CONTAINING PROTEIN"/>
    <property type="match status" value="1"/>
</dbReference>
<dbReference type="InterPro" id="IPR027417">
    <property type="entry name" value="P-loop_NTPase"/>
</dbReference>
<dbReference type="RefSeq" id="WP_125567928.1">
    <property type="nucleotide sequence ID" value="NZ_AP019307.1"/>
</dbReference>
<proteinExistence type="predicted"/>
<evidence type="ECO:0000313" key="2">
    <source>
        <dbReference type="EMBL" id="BBH17065.1"/>
    </source>
</evidence>
<organism evidence="2 3">
    <name type="scientific">Nocardioides baekrokdamisoli</name>
    <dbReference type="NCBI Taxonomy" id="1804624"/>
    <lineage>
        <taxon>Bacteria</taxon>
        <taxon>Bacillati</taxon>
        <taxon>Actinomycetota</taxon>
        <taxon>Actinomycetes</taxon>
        <taxon>Propionibacteriales</taxon>
        <taxon>Nocardioidaceae</taxon>
        <taxon>Nocardioides</taxon>
    </lineage>
</organism>
<sequence>MDPVRNPYTPNAGAQPVAVVGRDDQLQNFDLLLHRLTAGRTEQSMIITGLRGVGKTVLLGRFYRKAIAQNWVVIEEEISKHDDTAFRRNIAAWMRTALLELSPRSRWSDRLHRAGGVLRAFSLTVDPTGGLTAGLDVDALTGLADRGDLRYDLTDLMVAVGEAAQASDRGVILLLDEIQFLSKVQLEALIAALHKTVQRALPVTMVGAGLPQIAELAGDAKSYAERLFKFPHIVTLDSEDAMRALSEPAAEEGAAYAPEALALALDITGGYPYFLQELGYAVWGIAEGPVITADDIHTALPLYESKLDSSFFRVRLDRSTELQRVYLRAMAELGPEPQKAADVATLLGRTSSQVAPTRAELINLGLLYTPEHGYAAFTVPHFDRFMKRAIPDLVVPEIRKRKTHD</sequence>